<dbReference type="InterPro" id="IPR001387">
    <property type="entry name" value="Cro/C1-type_HTH"/>
</dbReference>
<feature type="domain" description="HTH cro/C1-type" evidence="2">
    <location>
        <begin position="16"/>
        <end position="70"/>
    </location>
</feature>
<evidence type="ECO:0000313" key="3">
    <source>
        <dbReference type="EMBL" id="KKM22221.1"/>
    </source>
</evidence>
<gene>
    <name evidence="3" type="ORF">LCGC14_1627560</name>
</gene>
<dbReference type="PROSITE" id="PS50943">
    <property type="entry name" value="HTH_CROC1"/>
    <property type="match status" value="1"/>
</dbReference>
<keyword evidence="1" id="KW-0238">DNA-binding</keyword>
<protein>
    <recommendedName>
        <fullName evidence="2">HTH cro/C1-type domain-containing protein</fullName>
    </recommendedName>
</protein>
<dbReference type="PANTHER" id="PTHR46558">
    <property type="entry name" value="TRACRIPTIONAL REGULATORY PROTEIN-RELATED-RELATED"/>
    <property type="match status" value="1"/>
</dbReference>
<dbReference type="PANTHER" id="PTHR46558:SF3">
    <property type="entry name" value="TRANSCRIPTIONAL REGULATOR"/>
    <property type="match status" value="1"/>
</dbReference>
<reference evidence="3" key="1">
    <citation type="journal article" date="2015" name="Nature">
        <title>Complex archaea that bridge the gap between prokaryotes and eukaryotes.</title>
        <authorList>
            <person name="Spang A."/>
            <person name="Saw J.H."/>
            <person name="Jorgensen S.L."/>
            <person name="Zaremba-Niedzwiedzka K."/>
            <person name="Martijn J."/>
            <person name="Lind A.E."/>
            <person name="van Eijk R."/>
            <person name="Schleper C."/>
            <person name="Guy L."/>
            <person name="Ettema T.J."/>
        </authorList>
    </citation>
    <scope>NUCLEOTIDE SEQUENCE</scope>
</reference>
<evidence type="ECO:0000256" key="1">
    <source>
        <dbReference type="ARBA" id="ARBA00023125"/>
    </source>
</evidence>
<dbReference type="SUPFAM" id="SSF47413">
    <property type="entry name" value="lambda repressor-like DNA-binding domains"/>
    <property type="match status" value="1"/>
</dbReference>
<dbReference type="AlphaFoldDB" id="A0A0F9I3M2"/>
<dbReference type="EMBL" id="LAZR01013382">
    <property type="protein sequence ID" value="KKM22221.1"/>
    <property type="molecule type" value="Genomic_DNA"/>
</dbReference>
<evidence type="ECO:0000259" key="2">
    <source>
        <dbReference type="PROSITE" id="PS50943"/>
    </source>
</evidence>
<dbReference type="Gene3D" id="1.10.260.40">
    <property type="entry name" value="lambda repressor-like DNA-binding domains"/>
    <property type="match status" value="1"/>
</dbReference>
<dbReference type="GO" id="GO:0003677">
    <property type="term" value="F:DNA binding"/>
    <property type="evidence" value="ECO:0007669"/>
    <property type="project" value="UniProtKB-KW"/>
</dbReference>
<proteinExistence type="predicted"/>
<comment type="caution">
    <text evidence="3">The sequence shown here is derived from an EMBL/GenBank/DDBJ whole genome shotgun (WGS) entry which is preliminary data.</text>
</comment>
<dbReference type="Pfam" id="PF01381">
    <property type="entry name" value="HTH_3"/>
    <property type="match status" value="1"/>
</dbReference>
<dbReference type="CDD" id="cd00093">
    <property type="entry name" value="HTH_XRE"/>
    <property type="match status" value="1"/>
</dbReference>
<sequence>METLESLLYKIIGSNIRKARKDVKMSQYQLAVEAEMSRASISNIELGRHQPSLYLLYVLCEILGIDLWQIIPSVNEIKQSNQEGNYFKVLKEITELDEKEKRRIQEIINKMN</sequence>
<name>A0A0F9I3M2_9ZZZZ</name>
<accession>A0A0F9I3M2</accession>
<dbReference type="SMART" id="SM00530">
    <property type="entry name" value="HTH_XRE"/>
    <property type="match status" value="1"/>
</dbReference>
<dbReference type="InterPro" id="IPR010982">
    <property type="entry name" value="Lambda_DNA-bd_dom_sf"/>
</dbReference>
<organism evidence="3">
    <name type="scientific">marine sediment metagenome</name>
    <dbReference type="NCBI Taxonomy" id="412755"/>
    <lineage>
        <taxon>unclassified sequences</taxon>
        <taxon>metagenomes</taxon>
        <taxon>ecological metagenomes</taxon>
    </lineage>
</organism>